<dbReference type="InterPro" id="IPR008966">
    <property type="entry name" value="Adhesion_dom_sf"/>
</dbReference>
<feature type="domain" description="Fimbrial-type adhesion" evidence="6">
    <location>
        <begin position="43"/>
        <end position="195"/>
    </location>
</feature>
<dbReference type="EMBL" id="CP000653">
    <property type="protein sequence ID" value="ABP59093.1"/>
    <property type="molecule type" value="Genomic_DNA"/>
</dbReference>
<accession>A0A9J9GDY6</accession>
<name>A0A9J9GDY6_ENT38</name>
<evidence type="ECO:0000256" key="2">
    <source>
        <dbReference type="ARBA" id="ARBA00006671"/>
    </source>
</evidence>
<dbReference type="InterPro" id="IPR050263">
    <property type="entry name" value="Bact_Fimbrial_Adh_Pro"/>
</dbReference>
<evidence type="ECO:0000313" key="8">
    <source>
        <dbReference type="Proteomes" id="UP000000230"/>
    </source>
</evidence>
<dbReference type="Proteomes" id="UP000000230">
    <property type="component" value="Chromosome"/>
</dbReference>
<protein>
    <submittedName>
        <fullName evidence="7">Fimbrial protein</fullName>
    </submittedName>
</protein>
<evidence type="ECO:0000256" key="4">
    <source>
        <dbReference type="ARBA" id="ARBA00023263"/>
    </source>
</evidence>
<dbReference type="InterPro" id="IPR000259">
    <property type="entry name" value="Adhesion_dom_fimbrial"/>
</dbReference>
<dbReference type="Pfam" id="PF00419">
    <property type="entry name" value="Fimbrial"/>
    <property type="match status" value="1"/>
</dbReference>
<keyword evidence="3 5" id="KW-0732">Signal</keyword>
<keyword evidence="4" id="KW-0281">Fimbrium</keyword>
<dbReference type="SUPFAM" id="SSF49401">
    <property type="entry name" value="Bacterial adhesins"/>
    <property type="match status" value="1"/>
</dbReference>
<dbReference type="AlphaFoldDB" id="A0A9J9GDY6"/>
<feature type="chain" id="PRO_5039932607" evidence="5">
    <location>
        <begin position="27"/>
        <end position="195"/>
    </location>
</feature>
<dbReference type="Gene3D" id="2.60.40.1090">
    <property type="entry name" value="Fimbrial-type adhesion domain"/>
    <property type="match status" value="1"/>
</dbReference>
<proteinExistence type="inferred from homology"/>
<organism evidence="7 8">
    <name type="scientific">Enterobacter sp. (strain 638)</name>
    <dbReference type="NCBI Taxonomy" id="399742"/>
    <lineage>
        <taxon>Bacteria</taxon>
        <taxon>Pseudomonadati</taxon>
        <taxon>Pseudomonadota</taxon>
        <taxon>Gammaproteobacteria</taxon>
        <taxon>Enterobacterales</taxon>
        <taxon>Enterobacteriaceae</taxon>
        <taxon>Enterobacter</taxon>
    </lineage>
</organism>
<evidence type="ECO:0000256" key="5">
    <source>
        <dbReference type="SAM" id="SignalP"/>
    </source>
</evidence>
<dbReference type="GO" id="GO:0009289">
    <property type="term" value="C:pilus"/>
    <property type="evidence" value="ECO:0007669"/>
    <property type="project" value="UniProtKB-SubCell"/>
</dbReference>
<feature type="signal peptide" evidence="5">
    <location>
        <begin position="1"/>
        <end position="26"/>
    </location>
</feature>
<comment type="subcellular location">
    <subcellularLocation>
        <location evidence="1">Fimbrium</location>
    </subcellularLocation>
</comment>
<evidence type="ECO:0000259" key="6">
    <source>
        <dbReference type="Pfam" id="PF00419"/>
    </source>
</evidence>
<dbReference type="PANTHER" id="PTHR33420">
    <property type="entry name" value="FIMBRIAL SUBUNIT ELFA-RELATED"/>
    <property type="match status" value="1"/>
</dbReference>
<dbReference type="KEGG" id="ent:Ent638_0405"/>
<evidence type="ECO:0000313" key="7">
    <source>
        <dbReference type="EMBL" id="ABP59093.1"/>
    </source>
</evidence>
<dbReference type="PANTHER" id="PTHR33420:SF3">
    <property type="entry name" value="FIMBRIAL SUBUNIT ELFA"/>
    <property type="match status" value="1"/>
</dbReference>
<comment type="similarity">
    <text evidence="2">Belongs to the fimbrial protein family.</text>
</comment>
<sequence>MNRMNRAANKMALLALTLVLAGPAVADEKPLVDTGQLYVHGDLQENTCRMEMDSAWQEVDLGSTARAEVNLVGRAAKPVTVKLYLRDCPELGNWSTNITPLTETVSTLQPPYRARFVAVSDASNPDLVAVTGASGIGLRLRDSRGKTVMLSRTGDTMLLNPGQDVVVFTLAPERTNAPFFAGPYHAMINFSLIYQ</sequence>
<dbReference type="InterPro" id="IPR036937">
    <property type="entry name" value="Adhesion_dom_fimbrial_sf"/>
</dbReference>
<keyword evidence="8" id="KW-1185">Reference proteome</keyword>
<reference evidence="8" key="1">
    <citation type="journal article" date="2010" name="PLoS Genet.">
        <title>Genome sequence of the plant growth promoting endophytic bacterium Enterobacter sp. 638.</title>
        <authorList>
            <person name="Taghavi S."/>
            <person name="van der Lelie D."/>
            <person name="Hoffman A."/>
            <person name="Zhang Y.B."/>
            <person name="Walla M.D."/>
            <person name="Vangronsveld J."/>
            <person name="Newman L."/>
            <person name="Monchy S."/>
        </authorList>
    </citation>
    <scope>NUCLEOTIDE SEQUENCE [LARGE SCALE GENOMIC DNA]</scope>
    <source>
        <strain evidence="8">638</strain>
    </source>
</reference>
<dbReference type="GO" id="GO:0043709">
    <property type="term" value="P:cell adhesion involved in single-species biofilm formation"/>
    <property type="evidence" value="ECO:0007669"/>
    <property type="project" value="TreeGrafter"/>
</dbReference>
<evidence type="ECO:0000256" key="3">
    <source>
        <dbReference type="ARBA" id="ARBA00022729"/>
    </source>
</evidence>
<evidence type="ECO:0000256" key="1">
    <source>
        <dbReference type="ARBA" id="ARBA00004561"/>
    </source>
</evidence>
<gene>
    <name evidence="7" type="ordered locus">Ent638_0405</name>
</gene>